<gene>
    <name evidence="1" type="ORF">K431DRAFT_28927</name>
</gene>
<proteinExistence type="predicted"/>
<evidence type="ECO:0000313" key="1">
    <source>
        <dbReference type="EMBL" id="KAF2723362.1"/>
    </source>
</evidence>
<name>A0A9P4QA06_9PEZI</name>
<sequence>MVRWASLAEVLASYHGLDCADDRDRVFSLLSLDSNFGLKPDYEWTTMTPYTKFARQMTKQNIFGCMIDGLGLRSGIDPFWRTLPSWIPDLRQPFVYDPSSALKTF</sequence>
<organism evidence="1 2">
    <name type="scientific">Polychaeton citri CBS 116435</name>
    <dbReference type="NCBI Taxonomy" id="1314669"/>
    <lineage>
        <taxon>Eukaryota</taxon>
        <taxon>Fungi</taxon>
        <taxon>Dikarya</taxon>
        <taxon>Ascomycota</taxon>
        <taxon>Pezizomycotina</taxon>
        <taxon>Dothideomycetes</taxon>
        <taxon>Dothideomycetidae</taxon>
        <taxon>Capnodiales</taxon>
        <taxon>Capnodiaceae</taxon>
        <taxon>Polychaeton</taxon>
    </lineage>
</organism>
<reference evidence="1" key="1">
    <citation type="journal article" date="2020" name="Stud. Mycol.">
        <title>101 Dothideomycetes genomes: a test case for predicting lifestyles and emergence of pathogens.</title>
        <authorList>
            <person name="Haridas S."/>
            <person name="Albert R."/>
            <person name="Binder M."/>
            <person name="Bloem J."/>
            <person name="Labutti K."/>
            <person name="Salamov A."/>
            <person name="Andreopoulos B."/>
            <person name="Baker S."/>
            <person name="Barry K."/>
            <person name="Bills G."/>
            <person name="Bluhm B."/>
            <person name="Cannon C."/>
            <person name="Castanera R."/>
            <person name="Culley D."/>
            <person name="Daum C."/>
            <person name="Ezra D."/>
            <person name="Gonzalez J."/>
            <person name="Henrissat B."/>
            <person name="Kuo A."/>
            <person name="Liang C."/>
            <person name="Lipzen A."/>
            <person name="Lutzoni F."/>
            <person name="Magnuson J."/>
            <person name="Mondo S."/>
            <person name="Nolan M."/>
            <person name="Ohm R."/>
            <person name="Pangilinan J."/>
            <person name="Park H.-J."/>
            <person name="Ramirez L."/>
            <person name="Alfaro M."/>
            <person name="Sun H."/>
            <person name="Tritt A."/>
            <person name="Yoshinaga Y."/>
            <person name="Zwiers L.-H."/>
            <person name="Turgeon B."/>
            <person name="Goodwin S."/>
            <person name="Spatafora J."/>
            <person name="Crous P."/>
            <person name="Grigoriev I."/>
        </authorList>
    </citation>
    <scope>NUCLEOTIDE SEQUENCE</scope>
    <source>
        <strain evidence="1">CBS 116435</strain>
    </source>
</reference>
<accession>A0A9P4QA06</accession>
<protein>
    <submittedName>
        <fullName evidence="1">Uncharacterized protein</fullName>
    </submittedName>
</protein>
<dbReference type="Proteomes" id="UP000799441">
    <property type="component" value="Unassembled WGS sequence"/>
</dbReference>
<dbReference type="AlphaFoldDB" id="A0A9P4QA06"/>
<dbReference type="EMBL" id="MU003777">
    <property type="protein sequence ID" value="KAF2723362.1"/>
    <property type="molecule type" value="Genomic_DNA"/>
</dbReference>
<evidence type="ECO:0000313" key="2">
    <source>
        <dbReference type="Proteomes" id="UP000799441"/>
    </source>
</evidence>
<comment type="caution">
    <text evidence="1">The sequence shown here is derived from an EMBL/GenBank/DDBJ whole genome shotgun (WGS) entry which is preliminary data.</text>
</comment>
<keyword evidence="2" id="KW-1185">Reference proteome</keyword>